<keyword evidence="2" id="KW-1185">Reference proteome</keyword>
<evidence type="ECO:0000313" key="1">
    <source>
        <dbReference type="EMBL" id="VVT57829.1"/>
    </source>
</evidence>
<organism evidence="1 2">
    <name type="scientific">Magnusiomyces paraingens</name>
    <dbReference type="NCBI Taxonomy" id="2606893"/>
    <lineage>
        <taxon>Eukaryota</taxon>
        <taxon>Fungi</taxon>
        <taxon>Dikarya</taxon>
        <taxon>Ascomycota</taxon>
        <taxon>Saccharomycotina</taxon>
        <taxon>Dipodascomycetes</taxon>
        <taxon>Dipodascales</taxon>
        <taxon>Dipodascaceae</taxon>
        <taxon>Magnusiomyces</taxon>
    </lineage>
</organism>
<proteinExistence type="predicted"/>
<dbReference type="Proteomes" id="UP000398389">
    <property type="component" value="Unassembled WGS sequence"/>
</dbReference>
<reference evidence="1 2" key="1">
    <citation type="submission" date="2019-09" db="EMBL/GenBank/DDBJ databases">
        <authorList>
            <person name="Brejova B."/>
        </authorList>
    </citation>
    <scope>NUCLEOTIDE SEQUENCE [LARGE SCALE GENOMIC DNA]</scope>
</reference>
<name>A0A5E8C1Q9_9ASCO</name>
<dbReference type="AlphaFoldDB" id="A0A5E8C1Q9"/>
<accession>A0A5E8C1Q9</accession>
<dbReference type="GeneID" id="43584704"/>
<dbReference type="RefSeq" id="XP_031856495.1">
    <property type="nucleotide sequence ID" value="XM_032000604.1"/>
</dbReference>
<sequence>MKELLNEDYEYLKLWAKQDENEELITDFSKRLSGEQWHHHCAYKAKNAFTAFKKKRRGIIALTTIHLGNIFLTAFSAGAYGPIAAVASAVAQAGGDAAASAVIEALLEGLIEAGIESGEITIELLATLTNEYYDNYKKVIEKLDEKEHYSYDEVKGILPYPGRL</sequence>
<evidence type="ECO:0000313" key="2">
    <source>
        <dbReference type="Proteomes" id="UP000398389"/>
    </source>
</evidence>
<dbReference type="EMBL" id="CABVLU010000005">
    <property type="protein sequence ID" value="VVT57829.1"/>
    <property type="molecule type" value="Genomic_DNA"/>
</dbReference>
<protein>
    <submittedName>
        <fullName evidence="1">Uncharacterized protein</fullName>
    </submittedName>
</protein>
<gene>
    <name evidence="1" type="ORF">SAPINGB_P005890</name>
</gene>